<dbReference type="WBParaSite" id="ECPE_0000136501-mRNA-1">
    <property type="protein sequence ID" value="ECPE_0000136501-mRNA-1"/>
    <property type="gene ID" value="ECPE_0000136501"/>
</dbReference>
<feature type="compositionally biased region" description="Basic and acidic residues" evidence="1">
    <location>
        <begin position="14"/>
        <end position="23"/>
    </location>
</feature>
<feature type="region of interest" description="Disordered" evidence="1">
    <location>
        <begin position="1"/>
        <end position="48"/>
    </location>
</feature>
<name>A0A183A330_9TREM</name>
<evidence type="ECO:0000256" key="1">
    <source>
        <dbReference type="SAM" id="MobiDB-lite"/>
    </source>
</evidence>
<sequence length="200" mass="22513">LGASLEPEYYFKTNPKEIGEKRGNPKPKKDSRKVNRQPTGFQMGAPPDGFKAAISRFEKQEVRIENLARHTQRQLKEIQKPHASYETTLGRTRNVIIHAPEPVISNTAQRIAAEKTLILSVLRNAGCHLKMTWKRAHRLGKWVTPKQDGLPTSRPLLVELRSAKERDFLISKAPVIASTMTNIKIGADNRTRKAVISGPH</sequence>
<dbReference type="AlphaFoldDB" id="A0A183A330"/>
<feature type="compositionally biased region" description="Basic residues" evidence="1">
    <location>
        <begin position="24"/>
        <end position="35"/>
    </location>
</feature>
<proteinExistence type="predicted"/>
<accession>A0A183A330</accession>
<reference evidence="2" key="1">
    <citation type="submission" date="2016-06" db="UniProtKB">
        <authorList>
            <consortium name="WormBaseParasite"/>
        </authorList>
    </citation>
    <scope>IDENTIFICATION</scope>
</reference>
<evidence type="ECO:0000313" key="2">
    <source>
        <dbReference type="WBParaSite" id="ECPE_0000136501-mRNA-1"/>
    </source>
</evidence>
<organism evidence="2">
    <name type="scientific">Echinostoma caproni</name>
    <dbReference type="NCBI Taxonomy" id="27848"/>
    <lineage>
        <taxon>Eukaryota</taxon>
        <taxon>Metazoa</taxon>
        <taxon>Spiralia</taxon>
        <taxon>Lophotrochozoa</taxon>
        <taxon>Platyhelminthes</taxon>
        <taxon>Trematoda</taxon>
        <taxon>Digenea</taxon>
        <taxon>Plagiorchiida</taxon>
        <taxon>Echinostomata</taxon>
        <taxon>Echinostomatoidea</taxon>
        <taxon>Echinostomatidae</taxon>
        <taxon>Echinostoma</taxon>
    </lineage>
</organism>
<protein>
    <submittedName>
        <fullName evidence="2">Endonuclease-reverse transcriptase</fullName>
    </submittedName>
</protein>